<evidence type="ECO:0000313" key="3">
    <source>
        <dbReference type="Proteomes" id="UP000770889"/>
    </source>
</evidence>
<organism evidence="2 3">
    <name type="scientific">Candidatus Thiodiazotropha taylori</name>
    <dbReference type="NCBI Taxonomy" id="2792791"/>
    <lineage>
        <taxon>Bacteria</taxon>
        <taxon>Pseudomonadati</taxon>
        <taxon>Pseudomonadota</taxon>
        <taxon>Gammaproteobacteria</taxon>
        <taxon>Chromatiales</taxon>
        <taxon>Sedimenticolaceae</taxon>
        <taxon>Candidatus Thiodiazotropha</taxon>
    </lineage>
</organism>
<name>A0A944M9U1_9GAMM</name>
<comment type="caution">
    <text evidence="2">The sequence shown here is derived from an EMBL/GenBank/DDBJ whole genome shotgun (WGS) entry which is preliminary data.</text>
</comment>
<dbReference type="Proteomes" id="UP000770889">
    <property type="component" value="Unassembled WGS sequence"/>
</dbReference>
<feature type="domain" description="Transcriptional regulator AbiEi antitoxin N-terminal" evidence="1">
    <location>
        <begin position="1"/>
        <end position="93"/>
    </location>
</feature>
<dbReference type="EMBL" id="JAHHGM010000005">
    <property type="protein sequence ID" value="MBT2988839.1"/>
    <property type="molecule type" value="Genomic_DNA"/>
</dbReference>
<protein>
    <submittedName>
        <fullName evidence="2">Type IV toxin-antitoxin system AbiEi family antitoxin</fullName>
    </submittedName>
</protein>
<gene>
    <name evidence="2" type="ORF">KME65_07720</name>
</gene>
<dbReference type="InterPro" id="IPR033455">
    <property type="entry name" value="AbiEi_3_N"/>
</dbReference>
<accession>A0A944M9U1</accession>
<evidence type="ECO:0000313" key="2">
    <source>
        <dbReference type="EMBL" id="MBT2988839.1"/>
    </source>
</evidence>
<sequence>MESKINRLLQDWPPHGVGTQRWLNSKGVDFRLADKYVRSGWLKRLGHGAYVRAGSAVDWPGAVQALQKQLGLDVHPGAITAFDLRGYAHYVALGGREVVLFARAKTRLPSWFSNQPWSQAVRLVTTGMFANDEDAVSTVKVEDVELAVATLELAALEMMYLVPKRQSFDEAMQVMESLTALRPPVVQRLLETCRSVKAKRLFMVAAERLDHPWLGDLDLSRVDFGTGKRTIHPGGRLDRKYNLVVADTNYQ</sequence>
<dbReference type="AlphaFoldDB" id="A0A944M9U1"/>
<dbReference type="Pfam" id="PF11459">
    <property type="entry name" value="AbiEi_3"/>
    <property type="match status" value="1"/>
</dbReference>
<proteinExistence type="predicted"/>
<reference evidence="2 3" key="1">
    <citation type="submission" date="2021-05" db="EMBL/GenBank/DDBJ databases">
        <title>Genetic and Functional Diversity in Clade A Lucinid endosymbionts from the Bahamas.</title>
        <authorList>
            <person name="Giani N.M."/>
            <person name="Engel A.S."/>
            <person name="Campbell B.J."/>
        </authorList>
    </citation>
    <scope>NUCLEOTIDE SEQUENCE [LARGE SCALE GENOMIC DNA]</scope>
    <source>
        <strain evidence="2">LUC16012Gg_MoonRockCtena</strain>
    </source>
</reference>
<evidence type="ECO:0000259" key="1">
    <source>
        <dbReference type="Pfam" id="PF17194"/>
    </source>
</evidence>
<dbReference type="InterPro" id="IPR021561">
    <property type="entry name" value="AbiEi_3"/>
</dbReference>
<dbReference type="Pfam" id="PF17194">
    <property type="entry name" value="AbiEi_3_N"/>
    <property type="match status" value="1"/>
</dbReference>